<dbReference type="Proteomes" id="UP000287239">
    <property type="component" value="Unassembled WGS sequence"/>
</dbReference>
<evidence type="ECO:0000313" key="5">
    <source>
        <dbReference type="Proteomes" id="UP000287239"/>
    </source>
</evidence>
<keyword evidence="1" id="KW-0808">Transferase</keyword>
<dbReference type="PANTHER" id="PTHR43877">
    <property type="entry name" value="AMINOALKYLPHOSPHONATE N-ACETYLTRANSFERASE-RELATED-RELATED"/>
    <property type="match status" value="1"/>
</dbReference>
<comment type="caution">
    <text evidence="4">The sequence shown here is derived from an EMBL/GenBank/DDBJ whole genome shotgun (WGS) entry which is preliminary data.</text>
</comment>
<dbReference type="CDD" id="cd04301">
    <property type="entry name" value="NAT_SF"/>
    <property type="match status" value="1"/>
</dbReference>
<protein>
    <recommendedName>
        <fullName evidence="3">N-acetyltransferase domain-containing protein</fullName>
    </recommendedName>
</protein>
<evidence type="ECO:0000256" key="1">
    <source>
        <dbReference type="ARBA" id="ARBA00022679"/>
    </source>
</evidence>
<dbReference type="AlphaFoldDB" id="A0A429ZFF8"/>
<dbReference type="SUPFAM" id="SSF55729">
    <property type="entry name" value="Acyl-CoA N-acyltransferases (Nat)"/>
    <property type="match status" value="1"/>
</dbReference>
<dbReference type="InterPro" id="IPR016181">
    <property type="entry name" value="Acyl_CoA_acyltransferase"/>
</dbReference>
<gene>
    <name evidence="4" type="ORF">CBF35_13175</name>
</gene>
<dbReference type="RefSeq" id="WP_126781899.1">
    <property type="nucleotide sequence ID" value="NZ_NGJU01000023.1"/>
</dbReference>
<keyword evidence="5" id="KW-1185">Reference proteome</keyword>
<organism evidence="4 5">
    <name type="scientific">Vagococcus salmoninarum</name>
    <dbReference type="NCBI Taxonomy" id="2739"/>
    <lineage>
        <taxon>Bacteria</taxon>
        <taxon>Bacillati</taxon>
        <taxon>Bacillota</taxon>
        <taxon>Bacilli</taxon>
        <taxon>Lactobacillales</taxon>
        <taxon>Enterococcaceae</taxon>
        <taxon>Vagococcus</taxon>
    </lineage>
</organism>
<feature type="domain" description="N-acetyltransferase" evidence="3">
    <location>
        <begin position="3"/>
        <end position="143"/>
    </location>
</feature>
<dbReference type="OrthoDB" id="9796171at2"/>
<dbReference type="InterPro" id="IPR050832">
    <property type="entry name" value="Bact_Acetyltransf"/>
</dbReference>
<evidence type="ECO:0000256" key="2">
    <source>
        <dbReference type="ARBA" id="ARBA00023315"/>
    </source>
</evidence>
<proteinExistence type="predicted"/>
<evidence type="ECO:0000313" key="4">
    <source>
        <dbReference type="EMBL" id="RST92399.1"/>
    </source>
</evidence>
<dbReference type="PANTHER" id="PTHR43877:SF2">
    <property type="entry name" value="AMINOALKYLPHOSPHONATE N-ACETYLTRANSFERASE-RELATED"/>
    <property type="match status" value="1"/>
</dbReference>
<dbReference type="Gene3D" id="3.40.630.30">
    <property type="match status" value="1"/>
</dbReference>
<dbReference type="GeneID" id="98569297"/>
<dbReference type="EMBL" id="NGJU01000023">
    <property type="protein sequence ID" value="RST92399.1"/>
    <property type="molecule type" value="Genomic_DNA"/>
</dbReference>
<sequence>MNIYFSNKTWVQAAAYYLRMRVFVQEQGIPLTLEFDHLDTDQREYVLIMNDSQPVGTVRYQLANPTTLQPDRLCVALAYRHQGIGQQLLAIIEERACREGCLLSELSAEITATDFYLKLGYHVSSQPFLEDGIPCLKMTKKLLRNDSQ</sequence>
<keyword evidence="2" id="KW-0012">Acyltransferase</keyword>
<dbReference type="Pfam" id="PF13673">
    <property type="entry name" value="Acetyltransf_10"/>
    <property type="match status" value="1"/>
</dbReference>
<dbReference type="GO" id="GO:0016747">
    <property type="term" value="F:acyltransferase activity, transferring groups other than amino-acyl groups"/>
    <property type="evidence" value="ECO:0007669"/>
    <property type="project" value="InterPro"/>
</dbReference>
<dbReference type="InterPro" id="IPR000182">
    <property type="entry name" value="GNAT_dom"/>
</dbReference>
<name>A0A429ZFF8_9ENTE</name>
<reference evidence="4 5" key="1">
    <citation type="submission" date="2017-05" db="EMBL/GenBank/DDBJ databases">
        <title>Vagococcus spp. assemblies.</title>
        <authorList>
            <person name="Gulvik C.A."/>
        </authorList>
    </citation>
    <scope>NUCLEOTIDE SEQUENCE [LARGE SCALE GENOMIC DNA]</scope>
    <source>
        <strain evidence="4 5">NCFB 2777</strain>
    </source>
</reference>
<evidence type="ECO:0000259" key="3">
    <source>
        <dbReference type="PROSITE" id="PS51186"/>
    </source>
</evidence>
<dbReference type="PROSITE" id="PS51186">
    <property type="entry name" value="GNAT"/>
    <property type="match status" value="1"/>
</dbReference>
<accession>A0A429ZFF8</accession>